<protein>
    <recommendedName>
        <fullName evidence="4">O-acyltransferase WSD1 C-terminal domain-containing protein</fullName>
    </recommendedName>
</protein>
<dbReference type="AlphaFoldDB" id="A0A8J2NML9"/>
<organism evidence="2 3">
    <name type="scientific">Allacma fusca</name>
    <dbReference type="NCBI Taxonomy" id="39272"/>
    <lineage>
        <taxon>Eukaryota</taxon>
        <taxon>Metazoa</taxon>
        <taxon>Ecdysozoa</taxon>
        <taxon>Arthropoda</taxon>
        <taxon>Hexapoda</taxon>
        <taxon>Collembola</taxon>
        <taxon>Symphypleona</taxon>
        <taxon>Sminthuridae</taxon>
        <taxon>Allacma</taxon>
    </lineage>
</organism>
<feature type="transmembrane region" description="Helical" evidence="1">
    <location>
        <begin position="12"/>
        <end position="36"/>
    </location>
</feature>
<dbReference type="EMBL" id="CAJVCH010055788">
    <property type="protein sequence ID" value="CAG7718756.1"/>
    <property type="molecule type" value="Genomic_DNA"/>
</dbReference>
<evidence type="ECO:0000256" key="1">
    <source>
        <dbReference type="SAM" id="Phobius"/>
    </source>
</evidence>
<proteinExistence type="predicted"/>
<keyword evidence="1" id="KW-0812">Transmembrane</keyword>
<reference evidence="2" key="1">
    <citation type="submission" date="2021-06" db="EMBL/GenBank/DDBJ databases">
        <authorList>
            <person name="Hodson N. C."/>
            <person name="Mongue J. A."/>
            <person name="Jaron S. K."/>
        </authorList>
    </citation>
    <scope>NUCLEOTIDE SEQUENCE</scope>
</reference>
<evidence type="ECO:0000313" key="2">
    <source>
        <dbReference type="EMBL" id="CAG7718756.1"/>
    </source>
</evidence>
<evidence type="ECO:0008006" key="4">
    <source>
        <dbReference type="Google" id="ProtNLM"/>
    </source>
</evidence>
<comment type="caution">
    <text evidence="2">The sequence shown here is derived from an EMBL/GenBank/DDBJ whole genome shotgun (WGS) entry which is preliminary data.</text>
</comment>
<keyword evidence="1" id="KW-1133">Transmembrane helix</keyword>
<evidence type="ECO:0000313" key="3">
    <source>
        <dbReference type="Proteomes" id="UP000708208"/>
    </source>
</evidence>
<name>A0A8J2NML9_9HEXA</name>
<keyword evidence="3" id="KW-1185">Reference proteome</keyword>
<gene>
    <name evidence="2" type="ORF">AFUS01_LOCUS8127</name>
</gene>
<sequence>MEFSALKRFSYFLAAFGSYVFFYGILVPLYTLCLIYRGGVLLIARLIRPDLEEVVSDPKFLSAHPGTIFSNIVVCFVIDGRISATRIQEMYEERVINLVDSNGRVYKKLSQFWVPFLSYAFWKSDPKFNLKNHIRDFDQDVGFSKPCDQSSLLEVLPKLMDVPWKSNRSPWEVLVVSNFQGPVATRSSQTLLIFRSDHMLGDFHCLLELFRVLFNSPFLTPGAKRNNRDLSFWQKLKFFLAIPLAFLTSAKFMLQGRYLGARRPGNGFICDVSKPISGDIIKDIRIHFNVKFATVLHSATIAAVAGAIENSGRAAPEKIDMSSVLPIPGHPGGLNNHMSLLVANFPCKSGSSVERLLGTERILKDFETASFPMACFFYGQMISNLPYRIANPLFNCFSHFFPSLFLTTLPTTLDRDFVDGAEIVDAFALSNPVTPLGMFIPTWGVNNQHRISFCLDPTIFKQPGTFSGLSQYFRREIEVLHESISVS</sequence>
<keyword evidence="1" id="KW-0472">Membrane</keyword>
<dbReference type="Proteomes" id="UP000708208">
    <property type="component" value="Unassembled WGS sequence"/>
</dbReference>
<accession>A0A8J2NML9</accession>
<dbReference type="OrthoDB" id="619536at2759"/>